<gene>
    <name evidence="4" type="ORF">CC77DRAFT_169384</name>
</gene>
<dbReference type="STRING" id="5599.A0A177DI03"/>
<dbReference type="Proteomes" id="UP000077248">
    <property type="component" value="Unassembled WGS sequence"/>
</dbReference>
<dbReference type="Pfam" id="PF12146">
    <property type="entry name" value="Hydrolase_4"/>
    <property type="match status" value="1"/>
</dbReference>
<dbReference type="InterPro" id="IPR051044">
    <property type="entry name" value="MAG_DAG_Lipase"/>
</dbReference>
<reference evidence="4 5" key="1">
    <citation type="submission" date="2016-05" db="EMBL/GenBank/DDBJ databases">
        <title>Comparative analysis of secretome profiles of manganese(II)-oxidizing ascomycete fungi.</title>
        <authorList>
            <consortium name="DOE Joint Genome Institute"/>
            <person name="Zeiner C.A."/>
            <person name="Purvine S.O."/>
            <person name="Zink E.M."/>
            <person name="Wu S."/>
            <person name="Pasa-Tolic L."/>
            <person name="Chaput D.L."/>
            <person name="Haridas S."/>
            <person name="Grigoriev I.V."/>
            <person name="Santelli C.M."/>
            <person name="Hansel C.M."/>
        </authorList>
    </citation>
    <scope>NUCLEOTIDE SEQUENCE [LARGE SCALE GENOMIC DNA]</scope>
    <source>
        <strain evidence="4 5">SRC1lrK2f</strain>
    </source>
</reference>
<dbReference type="GO" id="GO:0016787">
    <property type="term" value="F:hydrolase activity"/>
    <property type="evidence" value="ECO:0007669"/>
    <property type="project" value="UniProtKB-KW"/>
</dbReference>
<dbReference type="OMA" id="KSICILA"/>
<keyword evidence="5" id="KW-1185">Reference proteome</keyword>
<dbReference type="PANTHER" id="PTHR11614">
    <property type="entry name" value="PHOSPHOLIPASE-RELATED"/>
    <property type="match status" value="1"/>
</dbReference>
<keyword evidence="4" id="KW-0378">Hydrolase</keyword>
<evidence type="ECO:0000313" key="5">
    <source>
        <dbReference type="Proteomes" id="UP000077248"/>
    </source>
</evidence>
<evidence type="ECO:0000259" key="3">
    <source>
        <dbReference type="Pfam" id="PF12146"/>
    </source>
</evidence>
<dbReference type="RefSeq" id="XP_018384965.1">
    <property type="nucleotide sequence ID" value="XM_018530431.1"/>
</dbReference>
<dbReference type="InterPro" id="IPR022742">
    <property type="entry name" value="Hydrolase_4"/>
</dbReference>
<feature type="domain" description="Serine aminopeptidase S33" evidence="3">
    <location>
        <begin position="56"/>
        <end position="291"/>
    </location>
</feature>
<evidence type="ECO:0000256" key="1">
    <source>
        <dbReference type="ARBA" id="ARBA00004685"/>
    </source>
</evidence>
<dbReference type="EMBL" id="KV441481">
    <property type="protein sequence ID" value="OAG19544.1"/>
    <property type="molecule type" value="Genomic_DNA"/>
</dbReference>
<dbReference type="GeneID" id="29116025"/>
<dbReference type="Gene3D" id="3.40.50.1820">
    <property type="entry name" value="alpha/beta hydrolase"/>
    <property type="match status" value="1"/>
</dbReference>
<dbReference type="AlphaFoldDB" id="A0A177DI03"/>
<dbReference type="SUPFAM" id="SSF53474">
    <property type="entry name" value="alpha/beta-Hydrolases"/>
    <property type="match status" value="1"/>
</dbReference>
<name>A0A177DI03_ALTAL</name>
<organism evidence="4 5">
    <name type="scientific">Alternaria alternata</name>
    <name type="common">Alternaria rot fungus</name>
    <name type="synonym">Torula alternata</name>
    <dbReference type="NCBI Taxonomy" id="5599"/>
    <lineage>
        <taxon>Eukaryota</taxon>
        <taxon>Fungi</taxon>
        <taxon>Dikarya</taxon>
        <taxon>Ascomycota</taxon>
        <taxon>Pezizomycotina</taxon>
        <taxon>Dothideomycetes</taxon>
        <taxon>Pleosporomycetidae</taxon>
        <taxon>Pleosporales</taxon>
        <taxon>Pleosporineae</taxon>
        <taxon>Pleosporaceae</taxon>
        <taxon>Alternaria</taxon>
        <taxon>Alternaria sect. Alternaria</taxon>
        <taxon>Alternaria alternata complex</taxon>
    </lineage>
</organism>
<sequence>MLNVPSLYRRPTTLPNHHDNMPPTPALNPDPNQGLNHTTITLSSGTIAHTWTPNTQPTATIVLQHGYAEYASRYLYSHHNLITHFLAAGYSVYAMDIWGHGSSPGDVRAVAHVGKAVVDHVELRDHTVKLGKPVILFGHSLGGLITAGSVTLDSNDIKGVILTGPAFPGPFPYAARLAVGVAARTMPTVSIPGRHVDISGLTRCKPEIEKYLADPLFSKKAICFLTAATAVDVTDAVMAKVGDWTVPTMVLHGDADTYCDWRGSERFVQEIRSEDKEFGVYAGGRHELLHDECGDEVLKKVLGWAQEHV</sequence>
<accession>A0A177DI03</accession>
<dbReference type="KEGG" id="aalt:CC77DRAFT_169384"/>
<evidence type="ECO:0000313" key="4">
    <source>
        <dbReference type="EMBL" id="OAG19544.1"/>
    </source>
</evidence>
<dbReference type="InterPro" id="IPR029058">
    <property type="entry name" value="AB_hydrolase_fold"/>
</dbReference>
<proteinExistence type="predicted"/>
<dbReference type="VEuPathDB" id="FungiDB:CC77DRAFT_169384"/>
<protein>
    <submittedName>
        <fullName evidence="4">Alpha/beta-hydrolase</fullName>
    </submittedName>
</protein>
<feature type="region of interest" description="Disordered" evidence="2">
    <location>
        <begin position="1"/>
        <end position="36"/>
    </location>
</feature>
<comment type="pathway">
    <text evidence="1">Mycotoxin biosynthesis.</text>
</comment>
<evidence type="ECO:0000256" key="2">
    <source>
        <dbReference type="SAM" id="MobiDB-lite"/>
    </source>
</evidence>